<evidence type="ECO:0000256" key="2">
    <source>
        <dbReference type="ARBA" id="ARBA00005203"/>
    </source>
</evidence>
<dbReference type="InterPro" id="IPR015421">
    <property type="entry name" value="PyrdxlP-dep_Trfase_major"/>
</dbReference>
<comment type="similarity">
    <text evidence="3 13">Belongs to the class-I pyridoxal-phosphate-dependent aminotransferase family.</text>
</comment>
<reference evidence="16 17" key="1">
    <citation type="journal article" date="2017" name="Gigascience">
        <title>Genome sequence of the small brown planthopper, Laodelphax striatellus.</title>
        <authorList>
            <person name="Zhu J."/>
            <person name="Jiang F."/>
            <person name="Wang X."/>
            <person name="Yang P."/>
            <person name="Bao Y."/>
            <person name="Zhao W."/>
            <person name="Wang W."/>
            <person name="Lu H."/>
            <person name="Wang Q."/>
            <person name="Cui N."/>
            <person name="Li J."/>
            <person name="Chen X."/>
            <person name="Luo L."/>
            <person name="Yu J."/>
            <person name="Kang L."/>
            <person name="Cui F."/>
        </authorList>
    </citation>
    <scope>NUCLEOTIDE SEQUENCE [LARGE SCALE GENOMIC DNA]</scope>
    <source>
        <strain evidence="16">Lst14</strain>
    </source>
</reference>
<evidence type="ECO:0000313" key="16">
    <source>
        <dbReference type="EMBL" id="RZF34683.1"/>
    </source>
</evidence>
<dbReference type="PRINTS" id="PR00753">
    <property type="entry name" value="ACCSYNTHASE"/>
</dbReference>
<gene>
    <name evidence="16" type="ORF">LSTR_LSTR002765</name>
</gene>
<evidence type="ECO:0000256" key="6">
    <source>
        <dbReference type="ARBA" id="ARBA00015959"/>
    </source>
</evidence>
<dbReference type="STRING" id="195883.A0A482WMH5"/>
<comment type="pathway">
    <text evidence="2 13">Amino-acid degradation; L-phenylalanine degradation; acetoacetate and fumarate from L-phenylalanine: step 2/6.</text>
</comment>
<accession>A0A482WMH5</accession>
<dbReference type="NCBIfam" id="TIGR01264">
    <property type="entry name" value="tyr_amTase_E"/>
    <property type="match status" value="1"/>
</dbReference>
<dbReference type="FunFam" id="3.40.640.10:FF:000048">
    <property type="entry name" value="tyrosine aminotransferase"/>
    <property type="match status" value="1"/>
</dbReference>
<dbReference type="SMR" id="A0A482WMH5"/>
<feature type="modified residue" description="N6-(pyridoxal phosphate)lysine" evidence="14">
    <location>
        <position position="290"/>
    </location>
</feature>
<organism evidence="16 17">
    <name type="scientific">Laodelphax striatellus</name>
    <name type="common">Small brown planthopper</name>
    <name type="synonym">Delphax striatella</name>
    <dbReference type="NCBI Taxonomy" id="195883"/>
    <lineage>
        <taxon>Eukaryota</taxon>
        <taxon>Metazoa</taxon>
        <taxon>Ecdysozoa</taxon>
        <taxon>Arthropoda</taxon>
        <taxon>Hexapoda</taxon>
        <taxon>Insecta</taxon>
        <taxon>Pterygota</taxon>
        <taxon>Neoptera</taxon>
        <taxon>Paraneoptera</taxon>
        <taxon>Hemiptera</taxon>
        <taxon>Auchenorrhyncha</taxon>
        <taxon>Fulgoroidea</taxon>
        <taxon>Delphacidae</taxon>
        <taxon>Criomorphinae</taxon>
        <taxon>Laodelphax</taxon>
    </lineage>
</organism>
<dbReference type="NCBIfam" id="TIGR01265">
    <property type="entry name" value="tyr_nico_aTase"/>
    <property type="match status" value="1"/>
</dbReference>
<dbReference type="GO" id="GO:0006559">
    <property type="term" value="P:L-phenylalanine catabolic process"/>
    <property type="evidence" value="ECO:0007669"/>
    <property type="project" value="UniProtKB-UniRule"/>
</dbReference>
<dbReference type="InterPro" id="IPR005957">
    <property type="entry name" value="Tyrosine_aminoTrfase"/>
</dbReference>
<dbReference type="EMBL" id="QKKF02030719">
    <property type="protein sequence ID" value="RZF34683.1"/>
    <property type="molecule type" value="Genomic_DNA"/>
</dbReference>
<comment type="subunit">
    <text evidence="4 13">Homodimer.</text>
</comment>
<dbReference type="InterPro" id="IPR015424">
    <property type="entry name" value="PyrdxlP-dep_Trfase"/>
</dbReference>
<comment type="catalytic activity">
    <reaction evidence="12 13">
        <text>L-tyrosine + 2-oxoglutarate = 3-(4-hydroxyphenyl)pyruvate + L-glutamate</text>
        <dbReference type="Rhea" id="RHEA:15093"/>
        <dbReference type="ChEBI" id="CHEBI:16810"/>
        <dbReference type="ChEBI" id="CHEBI:29985"/>
        <dbReference type="ChEBI" id="CHEBI:36242"/>
        <dbReference type="ChEBI" id="CHEBI:58315"/>
        <dbReference type="EC" id="2.6.1.5"/>
    </reaction>
</comment>
<dbReference type="Gene3D" id="3.90.1150.10">
    <property type="entry name" value="Aspartate Aminotransferase, domain 1"/>
    <property type="match status" value="1"/>
</dbReference>
<comment type="function">
    <text evidence="13">Transaminase involved in tyrosine breakdown. Converts tyrosine to p-hydroxyphenylpyruvate.</text>
</comment>
<keyword evidence="9" id="KW-0828">Tyrosine catabolism</keyword>
<dbReference type="SUPFAM" id="SSF53383">
    <property type="entry name" value="PLP-dependent transferases"/>
    <property type="match status" value="1"/>
</dbReference>
<proteinExistence type="inferred from homology"/>
<keyword evidence="10 13" id="KW-0663">Pyridoxal phosphate</keyword>
<dbReference type="PANTHER" id="PTHR45744:SF2">
    <property type="entry name" value="TYROSINE AMINOTRANSFERASE"/>
    <property type="match status" value="1"/>
</dbReference>
<evidence type="ECO:0000256" key="14">
    <source>
        <dbReference type="PIRSR" id="PIRSR000517-1"/>
    </source>
</evidence>
<dbReference type="InParanoid" id="A0A482WMH5"/>
<dbReference type="GO" id="GO:0006572">
    <property type="term" value="P:L-tyrosine catabolic process"/>
    <property type="evidence" value="ECO:0007669"/>
    <property type="project" value="UniProtKB-KW"/>
</dbReference>
<keyword evidence="7" id="KW-0032">Aminotransferase</keyword>
<dbReference type="Proteomes" id="UP000291343">
    <property type="component" value="Unassembled WGS sequence"/>
</dbReference>
<dbReference type="GO" id="GO:0030170">
    <property type="term" value="F:pyridoxal phosphate binding"/>
    <property type="evidence" value="ECO:0007669"/>
    <property type="project" value="InterPro"/>
</dbReference>
<dbReference type="EC" id="2.6.1.5" evidence="5 13"/>
<feature type="domain" description="Aminotransferase class I/classII large" evidence="15">
    <location>
        <begin position="82"/>
        <end position="443"/>
    </location>
</feature>
<evidence type="ECO:0000259" key="15">
    <source>
        <dbReference type="Pfam" id="PF00155"/>
    </source>
</evidence>
<dbReference type="InterPro" id="IPR015422">
    <property type="entry name" value="PyrdxlP-dep_Trfase_small"/>
</dbReference>
<evidence type="ECO:0000256" key="13">
    <source>
        <dbReference type="PIRNR" id="PIRNR000517"/>
    </source>
</evidence>
<dbReference type="InterPro" id="IPR005958">
    <property type="entry name" value="TyrNic_aminoTrfase"/>
</dbReference>
<dbReference type="CDD" id="cd00609">
    <property type="entry name" value="AAT_like"/>
    <property type="match status" value="1"/>
</dbReference>
<evidence type="ECO:0000256" key="7">
    <source>
        <dbReference type="ARBA" id="ARBA00022576"/>
    </source>
</evidence>
<evidence type="ECO:0000256" key="8">
    <source>
        <dbReference type="ARBA" id="ARBA00022679"/>
    </source>
</evidence>
<dbReference type="GO" id="GO:0004838">
    <property type="term" value="F:L-tyrosine-2-oxoglutarate transaminase activity"/>
    <property type="evidence" value="ECO:0007669"/>
    <property type="project" value="UniProtKB-UniRule"/>
</dbReference>
<evidence type="ECO:0000313" key="17">
    <source>
        <dbReference type="Proteomes" id="UP000291343"/>
    </source>
</evidence>
<dbReference type="OrthoDB" id="7042322at2759"/>
<evidence type="ECO:0000256" key="5">
    <source>
        <dbReference type="ARBA" id="ARBA00012749"/>
    </source>
</evidence>
<evidence type="ECO:0000256" key="4">
    <source>
        <dbReference type="ARBA" id="ARBA00011738"/>
    </source>
</evidence>
<comment type="cofactor">
    <cofactor evidence="1 13 14">
        <name>pyridoxal 5'-phosphate</name>
        <dbReference type="ChEBI" id="CHEBI:597326"/>
    </cofactor>
</comment>
<dbReference type="PIRSF" id="PIRSF000517">
    <property type="entry name" value="Tyr_transaminase"/>
    <property type="match status" value="1"/>
</dbReference>
<dbReference type="Gene3D" id="3.40.640.10">
    <property type="entry name" value="Type I PLP-dependent aspartate aminotransferase-like (Major domain)"/>
    <property type="match status" value="1"/>
</dbReference>
<dbReference type="InterPro" id="IPR004839">
    <property type="entry name" value="Aminotransferase_I/II_large"/>
</dbReference>
<dbReference type="Pfam" id="PF00155">
    <property type="entry name" value="Aminotran_1_2"/>
    <property type="match status" value="1"/>
</dbReference>
<keyword evidence="8" id="KW-0808">Transferase</keyword>
<sequence>MAWLLGNKRKTRGKRPEDLSDVAGCVCQKQMNCEGEKMPTSPLEKQGVDWESAPVSLLASRTHNPIRTVVEGCKLQPCPAKPMIALSLGDPTVFGNLNPHEEVICNVIESLKSSKFNGYGPSTGLEEARIAVADYSSTKKVRYHCKDIILTNGSSAAIDYCITCLANPGQNILIPFPGFPLYKTLAESLGIKTKPYNLMPTKSWMIDLNHLRNQIDENTVAILINNPSNPCGSVFSYQHLQDVLQIAREYHLPIIADEIYENMVFRGQEFFPIADLSEDVPILTCSGLSKRFLVPGWRVGWIKIHDPLDVFTEIRRGLVSISQKTLGCSTIIQGALPKILTGIPQKYFEDVMDTIEKTAKLAHSMINEVKGLYPIMPQGAMYMMVEVDIARFPAFKTTLELIERMVQEESLFCLPGACFDYPNYMRVVLTLPEELILEACKRFKDFCGRYYKDAKDVQQGESPIISTE</sequence>
<dbReference type="FunCoup" id="A0A482WMH5">
    <property type="interactions" value="79"/>
</dbReference>
<dbReference type="PROSITE" id="PS00105">
    <property type="entry name" value="AA_TRANSFER_CLASS_1"/>
    <property type="match status" value="1"/>
</dbReference>
<evidence type="ECO:0000256" key="3">
    <source>
        <dbReference type="ARBA" id="ARBA00007441"/>
    </source>
</evidence>
<evidence type="ECO:0000256" key="1">
    <source>
        <dbReference type="ARBA" id="ARBA00001933"/>
    </source>
</evidence>
<evidence type="ECO:0000256" key="12">
    <source>
        <dbReference type="ARBA" id="ARBA00047798"/>
    </source>
</evidence>
<keyword evidence="11" id="KW-0585">Phenylalanine catabolism</keyword>
<name>A0A482WMH5_LAOST</name>
<keyword evidence="17" id="KW-1185">Reference proteome</keyword>
<dbReference type="AlphaFoldDB" id="A0A482WMH5"/>
<evidence type="ECO:0000256" key="10">
    <source>
        <dbReference type="ARBA" id="ARBA00022898"/>
    </source>
</evidence>
<evidence type="ECO:0000256" key="9">
    <source>
        <dbReference type="ARBA" id="ARBA00022878"/>
    </source>
</evidence>
<dbReference type="UniPathway" id="UPA00139">
    <property type="reaction ID" value="UER00338"/>
</dbReference>
<evidence type="ECO:0000256" key="11">
    <source>
        <dbReference type="ARBA" id="ARBA00023232"/>
    </source>
</evidence>
<protein>
    <recommendedName>
        <fullName evidence="6 13">Tyrosine aminotransferase</fullName>
        <shortName evidence="13">TAT</shortName>
        <ecNumber evidence="5 13">2.6.1.5</ecNumber>
    </recommendedName>
</protein>
<dbReference type="PANTHER" id="PTHR45744">
    <property type="entry name" value="TYROSINE AMINOTRANSFERASE"/>
    <property type="match status" value="1"/>
</dbReference>
<dbReference type="InterPro" id="IPR004838">
    <property type="entry name" value="NHTrfase_class1_PyrdxlP-BS"/>
</dbReference>
<comment type="caution">
    <text evidence="16">The sequence shown here is derived from an EMBL/GenBank/DDBJ whole genome shotgun (WGS) entry which is preliminary data.</text>
</comment>